<dbReference type="GO" id="GO:0008478">
    <property type="term" value="F:pyridoxal kinase activity"/>
    <property type="evidence" value="ECO:0007669"/>
    <property type="project" value="UniProtKB-EC"/>
</dbReference>
<dbReference type="InterPro" id="IPR004625">
    <property type="entry name" value="PyrdxlKinase"/>
</dbReference>
<dbReference type="VEuPathDB" id="FungiDB:ATEG_02518"/>
<dbReference type="InterPro" id="IPR013749">
    <property type="entry name" value="PM/HMP-P_kinase-1"/>
</dbReference>
<dbReference type="GO" id="GO:0005524">
    <property type="term" value="F:ATP binding"/>
    <property type="evidence" value="ECO:0007669"/>
    <property type="project" value="UniProtKB-KW"/>
</dbReference>
<keyword evidence="6" id="KW-0067">ATP-binding</keyword>
<evidence type="ECO:0000259" key="8">
    <source>
        <dbReference type="Pfam" id="PF08543"/>
    </source>
</evidence>
<dbReference type="EC" id="2.7.1.35" evidence="2"/>
<keyword evidence="4" id="KW-0547">Nucleotide-binding</keyword>
<dbReference type="SUPFAM" id="SSF53613">
    <property type="entry name" value="Ribokinase-like"/>
    <property type="match status" value="1"/>
</dbReference>
<dbReference type="GO" id="GO:0005829">
    <property type="term" value="C:cytosol"/>
    <property type="evidence" value="ECO:0007669"/>
    <property type="project" value="TreeGrafter"/>
</dbReference>
<keyword evidence="3" id="KW-0808">Transferase</keyword>
<dbReference type="InterPro" id="IPR029056">
    <property type="entry name" value="Ribokinase-like"/>
</dbReference>
<feature type="region of interest" description="Disordered" evidence="7">
    <location>
        <begin position="78"/>
        <end position="114"/>
    </location>
</feature>
<dbReference type="EMBL" id="BLJY01000002">
    <property type="protein sequence ID" value="GFF13507.1"/>
    <property type="molecule type" value="Genomic_DNA"/>
</dbReference>
<evidence type="ECO:0000313" key="10">
    <source>
        <dbReference type="Proteomes" id="UP000452235"/>
    </source>
</evidence>
<evidence type="ECO:0000256" key="7">
    <source>
        <dbReference type="SAM" id="MobiDB-lite"/>
    </source>
</evidence>
<dbReference type="AlphaFoldDB" id="A0A5M3YWW8"/>
<evidence type="ECO:0000256" key="5">
    <source>
        <dbReference type="ARBA" id="ARBA00022777"/>
    </source>
</evidence>
<organism evidence="9 10">
    <name type="scientific">Aspergillus terreus</name>
    <dbReference type="NCBI Taxonomy" id="33178"/>
    <lineage>
        <taxon>Eukaryota</taxon>
        <taxon>Fungi</taxon>
        <taxon>Dikarya</taxon>
        <taxon>Ascomycota</taxon>
        <taxon>Pezizomycotina</taxon>
        <taxon>Eurotiomycetes</taxon>
        <taxon>Eurotiomycetidae</taxon>
        <taxon>Eurotiales</taxon>
        <taxon>Aspergillaceae</taxon>
        <taxon>Aspergillus</taxon>
        <taxon>Aspergillus subgen. Circumdati</taxon>
    </lineage>
</organism>
<evidence type="ECO:0000313" key="9">
    <source>
        <dbReference type="EMBL" id="GFF13507.1"/>
    </source>
</evidence>
<feature type="compositionally biased region" description="Basic and acidic residues" evidence="7">
    <location>
        <begin position="141"/>
        <end position="150"/>
    </location>
</feature>
<evidence type="ECO:0000256" key="2">
    <source>
        <dbReference type="ARBA" id="ARBA00012104"/>
    </source>
</evidence>
<comment type="similarity">
    <text evidence="1">Belongs to the pyridoxine kinase family.</text>
</comment>
<reference evidence="9 10" key="1">
    <citation type="submission" date="2020-01" db="EMBL/GenBank/DDBJ databases">
        <title>Aspergillus terreus IFO 6365 whole genome shotgun sequence.</title>
        <authorList>
            <person name="Kanamasa S."/>
            <person name="Takahashi H."/>
        </authorList>
    </citation>
    <scope>NUCLEOTIDE SEQUENCE [LARGE SCALE GENOMIC DNA]</scope>
    <source>
        <strain evidence="9 10">IFO 6365</strain>
    </source>
</reference>
<name>A0A5M3YWW8_ASPTE</name>
<dbReference type="FunFam" id="3.40.1190.20:FF:000070">
    <property type="entry name" value="Putative pyridoxal kinase C6F6.11c"/>
    <property type="match status" value="1"/>
</dbReference>
<evidence type="ECO:0000256" key="1">
    <source>
        <dbReference type="ARBA" id="ARBA00008805"/>
    </source>
</evidence>
<dbReference type="Pfam" id="PF08543">
    <property type="entry name" value="Phos_pyr_kin"/>
    <property type="match status" value="1"/>
</dbReference>
<dbReference type="PANTHER" id="PTHR10534:SF2">
    <property type="entry name" value="PYRIDOXAL KINASE"/>
    <property type="match status" value="1"/>
</dbReference>
<protein>
    <recommendedName>
        <fullName evidence="2">pyridoxal kinase</fullName>
        <ecNumber evidence="2">2.7.1.35</ecNumber>
    </recommendedName>
</protein>
<feature type="region of interest" description="Disordered" evidence="7">
    <location>
        <begin position="1"/>
        <end position="42"/>
    </location>
</feature>
<dbReference type="OrthoDB" id="2104723at2759"/>
<dbReference type="Proteomes" id="UP000452235">
    <property type="component" value="Unassembled WGS sequence"/>
</dbReference>
<dbReference type="PANTHER" id="PTHR10534">
    <property type="entry name" value="PYRIDOXAL KINASE"/>
    <property type="match status" value="1"/>
</dbReference>
<keyword evidence="10" id="KW-1185">Reference proteome</keyword>
<comment type="caution">
    <text evidence="9">The sequence shown here is derived from an EMBL/GenBank/DDBJ whole genome shotgun (WGS) entry which is preliminary data.</text>
</comment>
<proteinExistence type="inferred from homology"/>
<feature type="compositionally biased region" description="Low complexity" evidence="7">
    <location>
        <begin position="86"/>
        <end position="96"/>
    </location>
</feature>
<feature type="region of interest" description="Disordered" evidence="7">
    <location>
        <begin position="131"/>
        <end position="155"/>
    </location>
</feature>
<accession>A0A5M3YWW8</accession>
<dbReference type="GO" id="GO:0009443">
    <property type="term" value="P:pyridoxal 5'-phosphate salvage"/>
    <property type="evidence" value="ECO:0007669"/>
    <property type="project" value="InterPro"/>
</dbReference>
<feature type="domain" description="Pyridoxamine kinase/Phosphomethylpyrimidine kinase" evidence="8">
    <location>
        <begin position="330"/>
        <end position="416"/>
    </location>
</feature>
<gene>
    <name evidence="9" type="ORF">ATEIFO6365_0002061800</name>
</gene>
<keyword evidence="5 9" id="KW-0418">Kinase</keyword>
<feature type="compositionally biased region" description="Polar residues" evidence="7">
    <location>
        <begin position="1"/>
        <end position="23"/>
    </location>
</feature>
<dbReference type="CDD" id="cd01173">
    <property type="entry name" value="pyridoxal_pyridoxamine_kinase"/>
    <property type="match status" value="1"/>
</dbReference>
<dbReference type="Gene3D" id="3.40.1190.20">
    <property type="match status" value="1"/>
</dbReference>
<evidence type="ECO:0000256" key="6">
    <source>
        <dbReference type="ARBA" id="ARBA00022840"/>
    </source>
</evidence>
<sequence length="582" mass="64150">MNSSDPTPNQKPQSDIAQSTASRYGSDFLAAWKDSESSDNPAVPANNQWPAHKEMTGFSDICYCAQCQPVIDRLTRNSNPPKVVSQPQIQPYQQAQDTSQTARSYHNRNRHYGNCQSANTRRVDEAYHNRRQLTETPPMWPRERVSRPPRSELGGVQASPEHIITSQIINVDFQNRSLLPPAFSLIGIIGRTHFCLRDHSRYPAMSDSLVPETRVLAIASHVRCLWVRAYYATIYVGNKMATIAMQALGCDVAALNTVHFSNHTGYRQFKGTRATADEITALYEGLCQSHLTDFDVMLSGYAPSAAAVEAVGAIGLDLQRKAASKPGSFFWVLDPVMGDQGRLYVNDDVVPAYKKIIQHADLILPNQFEAEVLSGIKITSLSSLASAITAIHATYNVPHVIITSVDLSKLPTPPSDSTPTPRTLTIIGSTTRSDGSPRLFRIDVPALDCFFSGTGDMFAALTVARLREAVAAADPALATTRSWVSPDDVPATELPLARATVKVLASMHSVLEKTLEARDAELRQTAAANGTLSDEDTAKQEHLRRTKAAEVRLVRNARYLREPEVEFQAMEWNKQDLPVELQ</sequence>
<evidence type="ECO:0000256" key="4">
    <source>
        <dbReference type="ARBA" id="ARBA00022741"/>
    </source>
</evidence>
<evidence type="ECO:0000256" key="3">
    <source>
        <dbReference type="ARBA" id="ARBA00022679"/>
    </source>
</evidence>